<dbReference type="Gene3D" id="3.40.50.2020">
    <property type="match status" value="1"/>
</dbReference>
<accession>A0AAE4CML1</accession>
<dbReference type="CDD" id="cd06223">
    <property type="entry name" value="PRTases_typeI"/>
    <property type="match status" value="1"/>
</dbReference>
<keyword evidence="1 4" id="KW-0808">Transferase</keyword>
<protein>
    <submittedName>
        <fullName evidence="4">Adenine phosphoribosyltransferase</fullName>
        <ecNumber evidence="4">2.4.2.7</ecNumber>
    </submittedName>
</protein>
<dbReference type="EC" id="2.4.2.7" evidence="4"/>
<dbReference type="Proteomes" id="UP001180845">
    <property type="component" value="Unassembled WGS sequence"/>
</dbReference>
<proteinExistence type="predicted"/>
<dbReference type="InterPro" id="IPR029057">
    <property type="entry name" value="PRTase-like"/>
</dbReference>
<feature type="domain" description="Phosphoribosyltransferase" evidence="3">
    <location>
        <begin position="80"/>
        <end position="182"/>
    </location>
</feature>
<gene>
    <name evidence="4" type="ORF">JOF55_003686</name>
</gene>
<dbReference type="GO" id="GO:0003999">
    <property type="term" value="F:adenine phosphoribosyltransferase activity"/>
    <property type="evidence" value="ECO:0007669"/>
    <property type="project" value="UniProtKB-EC"/>
</dbReference>
<dbReference type="InterPro" id="IPR050118">
    <property type="entry name" value="Pur/Pyrimidine_PRTase"/>
</dbReference>
<keyword evidence="5" id="KW-1185">Reference proteome</keyword>
<evidence type="ECO:0000256" key="2">
    <source>
        <dbReference type="ARBA" id="ARBA00022726"/>
    </source>
</evidence>
<dbReference type="RefSeq" id="WP_310275872.1">
    <property type="nucleotide sequence ID" value="NZ_JAVDXW010000001.1"/>
</dbReference>
<evidence type="ECO:0000256" key="1">
    <source>
        <dbReference type="ARBA" id="ARBA00022679"/>
    </source>
</evidence>
<name>A0AAE4CML1_9ACTN</name>
<evidence type="ECO:0000259" key="3">
    <source>
        <dbReference type="Pfam" id="PF00156"/>
    </source>
</evidence>
<evidence type="ECO:0000313" key="5">
    <source>
        <dbReference type="Proteomes" id="UP001180845"/>
    </source>
</evidence>
<evidence type="ECO:0000313" key="4">
    <source>
        <dbReference type="EMBL" id="MDR7303505.1"/>
    </source>
</evidence>
<comment type="caution">
    <text evidence="4">The sequence shown here is derived from an EMBL/GenBank/DDBJ whole genome shotgun (WGS) entry which is preliminary data.</text>
</comment>
<sequence>MTTENLFAAHSCEISIPEPSTPENLAYHAQRVRRLGVASGTRDVRIVHELDGICDQVGPERLMRTGNTLWQAWCHHPEFTRPDVLLGLDAGGILPTIAVALAGDLPYRLAWKLDLDLPDKHQFTEPHARRTEVFTYGHLAGTRVLIVDDESTTGGTLSNLVAVLREAEVEVVGIVCLIEDTTGNARALLESLGVPLCSLTRL</sequence>
<keyword evidence="2" id="KW-0660">Purine salvage</keyword>
<keyword evidence="4" id="KW-0328">Glycosyltransferase</keyword>
<organism evidence="4 5">
    <name type="scientific">Haloactinomyces albus</name>
    <dbReference type="NCBI Taxonomy" id="1352928"/>
    <lineage>
        <taxon>Bacteria</taxon>
        <taxon>Bacillati</taxon>
        <taxon>Actinomycetota</taxon>
        <taxon>Actinomycetes</taxon>
        <taxon>Actinopolysporales</taxon>
        <taxon>Actinopolysporaceae</taxon>
        <taxon>Haloactinomyces</taxon>
    </lineage>
</organism>
<dbReference type="SUPFAM" id="SSF53271">
    <property type="entry name" value="PRTase-like"/>
    <property type="match status" value="1"/>
</dbReference>
<dbReference type="PANTHER" id="PTHR43864:SF1">
    <property type="entry name" value="XANTHINE PHOSPHORIBOSYLTRANSFERASE"/>
    <property type="match status" value="1"/>
</dbReference>
<reference evidence="4" key="1">
    <citation type="submission" date="2023-07" db="EMBL/GenBank/DDBJ databases">
        <title>Sequencing the genomes of 1000 actinobacteria strains.</title>
        <authorList>
            <person name="Klenk H.-P."/>
        </authorList>
    </citation>
    <scope>NUCLEOTIDE SEQUENCE</scope>
    <source>
        <strain evidence="4">DSM 45977</strain>
    </source>
</reference>
<dbReference type="AlphaFoldDB" id="A0AAE4CML1"/>
<dbReference type="GO" id="GO:0006166">
    <property type="term" value="P:purine ribonucleoside salvage"/>
    <property type="evidence" value="ECO:0007669"/>
    <property type="project" value="UniProtKB-KW"/>
</dbReference>
<dbReference type="PANTHER" id="PTHR43864">
    <property type="entry name" value="HYPOXANTHINE/GUANINE PHOSPHORIBOSYLTRANSFERASE"/>
    <property type="match status" value="1"/>
</dbReference>
<dbReference type="InterPro" id="IPR000836">
    <property type="entry name" value="PRTase_dom"/>
</dbReference>
<dbReference type="EMBL" id="JAVDXW010000001">
    <property type="protein sequence ID" value="MDR7303505.1"/>
    <property type="molecule type" value="Genomic_DNA"/>
</dbReference>
<dbReference type="Pfam" id="PF00156">
    <property type="entry name" value="Pribosyltran"/>
    <property type="match status" value="1"/>
</dbReference>